<evidence type="ECO:0000256" key="1">
    <source>
        <dbReference type="SAM" id="MobiDB-lite"/>
    </source>
</evidence>
<gene>
    <name evidence="3" type="primary">LOC106819576</name>
</gene>
<organism evidence="2 3">
    <name type="scientific">Priapulus caudatus</name>
    <name type="common">Priapulid worm</name>
    <dbReference type="NCBI Taxonomy" id="37621"/>
    <lineage>
        <taxon>Eukaryota</taxon>
        <taxon>Metazoa</taxon>
        <taxon>Ecdysozoa</taxon>
        <taxon>Scalidophora</taxon>
        <taxon>Priapulida</taxon>
        <taxon>Priapulimorpha</taxon>
        <taxon>Priapulimorphida</taxon>
        <taxon>Priapulidae</taxon>
        <taxon>Priapulus</taxon>
    </lineage>
</organism>
<dbReference type="Proteomes" id="UP000695022">
    <property type="component" value="Unplaced"/>
</dbReference>
<proteinExistence type="predicted"/>
<feature type="non-terminal residue" evidence="3">
    <location>
        <position position="162"/>
    </location>
</feature>
<dbReference type="GeneID" id="106819576"/>
<dbReference type="RefSeq" id="XP_014679675.1">
    <property type="nucleotide sequence ID" value="XM_014824189.1"/>
</dbReference>
<evidence type="ECO:0000313" key="3">
    <source>
        <dbReference type="RefSeq" id="XP_014679675.1"/>
    </source>
</evidence>
<feature type="compositionally biased region" description="Basic and acidic residues" evidence="1">
    <location>
        <begin position="100"/>
        <end position="131"/>
    </location>
</feature>
<protein>
    <submittedName>
        <fullName evidence="3">Uncharacterized protein LOC106819576</fullName>
    </submittedName>
</protein>
<sequence length="162" mass="17618">MTDNVTDDTTANNVTDDTTANNVTDDTTANNVTDDTTANNVLEIMHTHYWQKEMFPGTPSSLSSVSLRTDVSMSLSQPSAGGDALSEHRRSNSLVAPSDGRLETRSLKEDHTLATLDIADRRGQQSIRRGESVQSNPEGRRAGPPRPPPPRTQPSHELEPPT</sequence>
<reference evidence="3" key="1">
    <citation type="submission" date="2025-08" db="UniProtKB">
        <authorList>
            <consortium name="RefSeq"/>
        </authorList>
    </citation>
    <scope>IDENTIFICATION</scope>
</reference>
<name>A0ABM1F5F4_PRICU</name>
<feature type="compositionally biased region" description="Polar residues" evidence="1">
    <location>
        <begin position="58"/>
        <end position="79"/>
    </location>
</feature>
<feature type="region of interest" description="Disordered" evidence="1">
    <location>
        <begin position="1"/>
        <end position="34"/>
    </location>
</feature>
<keyword evidence="2" id="KW-1185">Reference proteome</keyword>
<feature type="region of interest" description="Disordered" evidence="1">
    <location>
        <begin position="58"/>
        <end position="162"/>
    </location>
</feature>
<accession>A0ABM1F5F4</accession>
<evidence type="ECO:0000313" key="2">
    <source>
        <dbReference type="Proteomes" id="UP000695022"/>
    </source>
</evidence>